<dbReference type="Pfam" id="PF18755">
    <property type="entry name" value="RAMA"/>
    <property type="match status" value="1"/>
</dbReference>
<dbReference type="REBASE" id="37323">
    <property type="entry name" value="M.Zmo10988ORF305P"/>
</dbReference>
<dbReference type="SUPFAM" id="SSF53335">
    <property type="entry name" value="S-adenosyl-L-methionine-dependent methyltransferases"/>
    <property type="match status" value="1"/>
</dbReference>
<keyword evidence="2 11" id="KW-0489">Methyltransferase</keyword>
<evidence type="ECO:0000259" key="9">
    <source>
        <dbReference type="Pfam" id="PF01555"/>
    </source>
</evidence>
<dbReference type="HOGENOM" id="CLU_024927_5_1_5"/>
<evidence type="ECO:0000256" key="6">
    <source>
        <dbReference type="ARBA" id="ARBA00023125"/>
    </source>
</evidence>
<dbReference type="GO" id="GO:0006260">
    <property type="term" value="P:DNA replication"/>
    <property type="evidence" value="ECO:0007669"/>
    <property type="project" value="UniProtKB-KW"/>
</dbReference>
<sequence length="382" mass="43481">MRLAECVSRMSEEDIGGDTELSDSPTLPLNSILAGNCIEILKTLPDNSVDLIFADPPYNLQLSGELFRPEGSRVDAVNNAWDKFDTFAAYDHFTCLWLKEAHRVLKEDGTIWVIGSYHNIFRVGTALQDQGFWILNDIIWRKSNPMPNFKGRRFTNAHETLIWASKSDKSRYVFNYASLKTFNDDLQMRSDWLLPICSGNERLKGENGQKIHPTQKPEALLYRIILASSRPDDVILDPFFGTGTTGVIARHLRRHWIGIEQDPTYIKAAQARIDKAEVFDEALMGQASNKRKQPRVTFGCLMENGFIRPGHILYDSRRRFKAVVNVDGALQSADGRSGSIHKLGAQLQQAVSCNGWIFWHFEENNILLPLDILRQRYLAENP</sequence>
<dbReference type="AlphaFoldDB" id="A0A0H3FWM1"/>
<dbReference type="GO" id="GO:0008170">
    <property type="term" value="F:N-methyltransferase activity"/>
    <property type="evidence" value="ECO:0007669"/>
    <property type="project" value="InterPro"/>
</dbReference>
<evidence type="ECO:0000256" key="8">
    <source>
        <dbReference type="RuleBase" id="RU362026"/>
    </source>
</evidence>
<dbReference type="GO" id="GO:0005737">
    <property type="term" value="C:cytoplasm"/>
    <property type="evidence" value="ECO:0007669"/>
    <property type="project" value="TreeGrafter"/>
</dbReference>
<proteinExistence type="inferred from homology"/>
<dbReference type="InterPro" id="IPR002941">
    <property type="entry name" value="DNA_methylase_N4/N6"/>
</dbReference>
<dbReference type="GO" id="GO:0009007">
    <property type="term" value="F:site-specific DNA-methyltransferase (adenine-specific) activity"/>
    <property type="evidence" value="ECO:0007669"/>
    <property type="project" value="UniProtKB-EC"/>
</dbReference>
<comment type="catalytic activity">
    <reaction evidence="7">
        <text>a 2'-deoxyadenosine in DNA + S-adenosyl-L-methionine = an N(6)-methyl-2'-deoxyadenosine in DNA + S-adenosyl-L-homocysteine + H(+)</text>
        <dbReference type="Rhea" id="RHEA:15197"/>
        <dbReference type="Rhea" id="RHEA-COMP:12418"/>
        <dbReference type="Rhea" id="RHEA-COMP:12419"/>
        <dbReference type="ChEBI" id="CHEBI:15378"/>
        <dbReference type="ChEBI" id="CHEBI:57856"/>
        <dbReference type="ChEBI" id="CHEBI:59789"/>
        <dbReference type="ChEBI" id="CHEBI:90615"/>
        <dbReference type="ChEBI" id="CHEBI:90616"/>
        <dbReference type="EC" id="2.1.1.72"/>
    </reaction>
</comment>
<accession>A0A0H3FWM1</accession>
<dbReference type="PANTHER" id="PTHR13370">
    <property type="entry name" value="RNA METHYLASE-RELATED"/>
    <property type="match status" value="1"/>
</dbReference>
<keyword evidence="3" id="KW-0808">Transferase</keyword>
<feature type="domain" description="RAMA" evidence="10">
    <location>
        <begin position="286"/>
        <end position="380"/>
    </location>
</feature>
<dbReference type="InterPro" id="IPR029063">
    <property type="entry name" value="SAM-dependent_MTases_sf"/>
</dbReference>
<dbReference type="KEGG" id="zmm:Zmob_0305"/>
<dbReference type="eggNOG" id="COG2189">
    <property type="taxonomic scope" value="Bacteria"/>
</dbReference>
<gene>
    <name evidence="11" type="ordered locus">Zmob_0305</name>
</gene>
<evidence type="ECO:0000256" key="2">
    <source>
        <dbReference type="ARBA" id="ARBA00022603"/>
    </source>
</evidence>
<evidence type="ECO:0000256" key="4">
    <source>
        <dbReference type="ARBA" id="ARBA00022691"/>
    </source>
</evidence>
<organism evidence="11 12">
    <name type="scientific">Zymomonas mobilis subsp. mobilis (strain ATCC 10988 / DSM 424 / LMG 404 / NCIMB 8938 / NRRL B-806 / ZM1)</name>
    <dbReference type="NCBI Taxonomy" id="555217"/>
    <lineage>
        <taxon>Bacteria</taxon>
        <taxon>Pseudomonadati</taxon>
        <taxon>Pseudomonadota</taxon>
        <taxon>Alphaproteobacteria</taxon>
        <taxon>Sphingomonadales</taxon>
        <taxon>Zymomonadaceae</taxon>
        <taxon>Zymomonas</taxon>
    </lineage>
</organism>
<evidence type="ECO:0000259" key="10">
    <source>
        <dbReference type="Pfam" id="PF18755"/>
    </source>
</evidence>
<dbReference type="PROSITE" id="PS00092">
    <property type="entry name" value="N6_MTASE"/>
    <property type="match status" value="1"/>
</dbReference>
<evidence type="ECO:0000256" key="7">
    <source>
        <dbReference type="ARBA" id="ARBA00047942"/>
    </source>
</evidence>
<evidence type="ECO:0000313" key="12">
    <source>
        <dbReference type="Proteomes" id="UP000001494"/>
    </source>
</evidence>
<comment type="similarity">
    <text evidence="1 8">Belongs to the N(4)/N(6)-methyltransferase family.</text>
</comment>
<dbReference type="Gene3D" id="3.40.50.150">
    <property type="entry name" value="Vaccinia Virus protein VP39"/>
    <property type="match status" value="1"/>
</dbReference>
<feature type="domain" description="DNA methylase N-4/N-6" evidence="9">
    <location>
        <begin position="49"/>
        <end position="270"/>
    </location>
</feature>
<dbReference type="EC" id="2.1.1.-" evidence="8"/>
<dbReference type="InterPro" id="IPR002052">
    <property type="entry name" value="DNA_methylase_N6_adenine_CS"/>
</dbReference>
<evidence type="ECO:0000256" key="1">
    <source>
        <dbReference type="ARBA" id="ARBA00006594"/>
    </source>
</evidence>
<dbReference type="InterPro" id="IPR040843">
    <property type="entry name" value="RAMA"/>
</dbReference>
<reference evidence="11 12" key="1">
    <citation type="journal article" date="2011" name="J. Bacteriol.">
        <title>Genome sequence of the ethanol-producing Zymomonas mobilis subsp. mobilis lectotype strain ATCC 10988.</title>
        <authorList>
            <person name="Pappas K.M."/>
            <person name="Kouvelis V.N."/>
            <person name="Saunders E."/>
            <person name="Brettin T.S."/>
            <person name="Bruce D."/>
            <person name="Detter C."/>
            <person name="Balakireva M."/>
            <person name="Han C.S."/>
            <person name="Savvakis G."/>
            <person name="Kyrpides N.C."/>
            <person name="Typas M.A."/>
        </authorList>
    </citation>
    <scope>NUCLEOTIDE SEQUENCE [LARGE SCALE GENOMIC DNA]</scope>
    <source>
        <strain evidence="12">ATCC 10988 / DSM 424 / CCUG 17860 / LMG 404 / NCIMB 8938 / NRRL B-806 / ZM1</strain>
    </source>
</reference>
<dbReference type="GO" id="GO:0003677">
    <property type="term" value="F:DNA binding"/>
    <property type="evidence" value="ECO:0007669"/>
    <property type="project" value="UniProtKB-KW"/>
</dbReference>
<name>A0A0H3FWM1_ZYMMA</name>
<dbReference type="PRINTS" id="PR00508">
    <property type="entry name" value="S21N4MTFRASE"/>
</dbReference>
<dbReference type="OrthoDB" id="9800801at2"/>
<keyword evidence="6" id="KW-0238">DNA-binding</keyword>
<evidence type="ECO:0000256" key="5">
    <source>
        <dbReference type="ARBA" id="ARBA00022705"/>
    </source>
</evidence>
<dbReference type="FunFam" id="3.40.50.150:FF:000276">
    <property type="entry name" value="Methyltransferase"/>
    <property type="match status" value="1"/>
</dbReference>
<dbReference type="RefSeq" id="WP_014500440.1">
    <property type="nucleotide sequence ID" value="NC_017262.1"/>
</dbReference>
<dbReference type="GO" id="GO:0032259">
    <property type="term" value="P:methylation"/>
    <property type="evidence" value="ECO:0007669"/>
    <property type="project" value="UniProtKB-KW"/>
</dbReference>
<evidence type="ECO:0000313" key="11">
    <source>
        <dbReference type="EMBL" id="AEH62155.1"/>
    </source>
</evidence>
<dbReference type="Proteomes" id="UP000001494">
    <property type="component" value="Chromosome"/>
</dbReference>
<keyword evidence="4" id="KW-0949">S-adenosyl-L-methionine</keyword>
<evidence type="ECO:0000256" key="3">
    <source>
        <dbReference type="ARBA" id="ARBA00022679"/>
    </source>
</evidence>
<dbReference type="PANTHER" id="PTHR13370:SF3">
    <property type="entry name" value="TRNA (GUANINE(10)-N2)-METHYLTRANSFERASE HOMOLOG"/>
    <property type="match status" value="1"/>
</dbReference>
<dbReference type="Pfam" id="PF01555">
    <property type="entry name" value="N6_N4_Mtase"/>
    <property type="match status" value="1"/>
</dbReference>
<protein>
    <recommendedName>
        <fullName evidence="8">Methyltransferase</fullName>
        <ecNumber evidence="8">2.1.1.-</ecNumber>
    </recommendedName>
</protein>
<dbReference type="InterPro" id="IPR001091">
    <property type="entry name" value="RM_Methyltransferase"/>
</dbReference>
<dbReference type="EMBL" id="CP002850">
    <property type="protein sequence ID" value="AEH62155.1"/>
    <property type="molecule type" value="Genomic_DNA"/>
</dbReference>
<keyword evidence="5" id="KW-0235">DNA replication</keyword>